<evidence type="ECO:0000256" key="9">
    <source>
        <dbReference type="SAM" id="MobiDB-lite"/>
    </source>
</evidence>
<dbReference type="InterPro" id="IPR000597">
    <property type="entry name" value="Ribosomal_uL3"/>
</dbReference>
<evidence type="ECO:0000256" key="5">
    <source>
        <dbReference type="ARBA" id="ARBA00023274"/>
    </source>
</evidence>
<evidence type="ECO:0000256" key="4">
    <source>
        <dbReference type="ARBA" id="ARBA00022980"/>
    </source>
</evidence>
<dbReference type="GO" id="GO:0003735">
    <property type="term" value="F:structural constituent of ribosome"/>
    <property type="evidence" value="ECO:0007669"/>
    <property type="project" value="UniProtKB-UniRule"/>
</dbReference>
<keyword evidence="2 8" id="KW-0699">rRNA-binding</keyword>
<dbReference type="Pfam" id="PF00297">
    <property type="entry name" value="Ribosomal_L3"/>
    <property type="match status" value="1"/>
</dbReference>
<dbReference type="InterPro" id="IPR019927">
    <property type="entry name" value="Ribosomal_uL3_bac/org-type"/>
</dbReference>
<evidence type="ECO:0000313" key="11">
    <source>
        <dbReference type="Proteomes" id="UP000033977"/>
    </source>
</evidence>
<keyword evidence="5 7" id="KW-0687">Ribonucleoprotein</keyword>
<feature type="region of interest" description="Disordered" evidence="9">
    <location>
        <begin position="106"/>
        <end position="128"/>
    </location>
</feature>
<keyword evidence="4 7" id="KW-0689">Ribosomal protein</keyword>
<evidence type="ECO:0000256" key="8">
    <source>
        <dbReference type="RuleBase" id="RU003906"/>
    </source>
</evidence>
<comment type="function">
    <text evidence="8">One of the primary rRNA binding proteins, it binds directly near the 3'-end of the 23S rRNA, where it nucleates assembly of the 50S subunit.</text>
</comment>
<evidence type="ECO:0000313" key="10">
    <source>
        <dbReference type="EMBL" id="KKT57136.1"/>
    </source>
</evidence>
<dbReference type="NCBIfam" id="TIGR03625">
    <property type="entry name" value="L3_bact"/>
    <property type="match status" value="1"/>
</dbReference>
<dbReference type="Gene3D" id="2.40.30.10">
    <property type="entry name" value="Translation factors"/>
    <property type="match status" value="1"/>
</dbReference>
<proteinExistence type="inferred from homology"/>
<accession>A0A0G1ICP6</accession>
<dbReference type="PANTHER" id="PTHR11229">
    <property type="entry name" value="50S RIBOSOMAL PROTEIN L3"/>
    <property type="match status" value="1"/>
</dbReference>
<comment type="subunit">
    <text evidence="8">Part of the 50S ribosomal subunit. Forms a cluster with proteins L14 and L19.</text>
</comment>
<dbReference type="AlphaFoldDB" id="A0A0G1ICP6"/>
<dbReference type="EMBL" id="LCIN01000007">
    <property type="protein sequence ID" value="KKT57136.1"/>
    <property type="molecule type" value="Genomic_DNA"/>
</dbReference>
<evidence type="ECO:0000256" key="2">
    <source>
        <dbReference type="ARBA" id="ARBA00022730"/>
    </source>
</evidence>
<sequence length="183" mass="19817">MKFILAKKIEMSQVFGDDGKVRPVTWLEAGPQVGFGAKKEKNVNKPQKKLGNFAMFKEFKPLTSGTSLPEVGDKIDVLVFKEGDAVNVSGTSKGKGFQGVVKRHGFAGGSRTHGQKHSEREPGSIGATWPQRVLKGRRMPGRMGGERVTVRNLKVIKIIPEKNLLAVSGAIPGNRGSLVEIRG</sequence>
<dbReference type="GO" id="GO:0022625">
    <property type="term" value="C:cytosolic large ribosomal subunit"/>
    <property type="evidence" value="ECO:0007669"/>
    <property type="project" value="TreeGrafter"/>
</dbReference>
<dbReference type="PATRIC" id="fig|1618652.3.peg.488"/>
<dbReference type="GO" id="GO:0006412">
    <property type="term" value="P:translation"/>
    <property type="evidence" value="ECO:0007669"/>
    <property type="project" value="UniProtKB-UniRule"/>
</dbReference>
<name>A0A0G1ICP6_9BACT</name>
<keyword evidence="3 8" id="KW-0694">RNA-binding</keyword>
<organism evidence="10 11">
    <name type="scientific">Candidatus Giovannonibacteria bacterium GW2011_GWB1_44_23</name>
    <dbReference type="NCBI Taxonomy" id="1618652"/>
    <lineage>
        <taxon>Bacteria</taxon>
        <taxon>Candidatus Giovannoniibacteriota</taxon>
    </lineage>
</organism>
<gene>
    <name evidence="10" type="ORF">UW49_C0007G0016</name>
</gene>
<evidence type="ECO:0000256" key="6">
    <source>
        <dbReference type="NCBIfam" id="TIGR03625"/>
    </source>
</evidence>
<comment type="caution">
    <text evidence="10">The sequence shown here is derived from an EMBL/GenBank/DDBJ whole genome shotgun (WGS) entry which is preliminary data.</text>
</comment>
<comment type="similarity">
    <text evidence="1 7">Belongs to the universal ribosomal protein uL3 family.</text>
</comment>
<reference evidence="10 11" key="1">
    <citation type="journal article" date="2015" name="Nature">
        <title>rRNA introns, odd ribosomes, and small enigmatic genomes across a large radiation of phyla.</title>
        <authorList>
            <person name="Brown C.T."/>
            <person name="Hug L.A."/>
            <person name="Thomas B.C."/>
            <person name="Sharon I."/>
            <person name="Castelle C.J."/>
            <person name="Singh A."/>
            <person name="Wilkins M.J."/>
            <person name="Williams K.H."/>
            <person name="Banfield J.F."/>
        </authorList>
    </citation>
    <scope>NUCLEOTIDE SEQUENCE [LARGE SCALE GENOMIC DNA]</scope>
</reference>
<dbReference type="SUPFAM" id="SSF50447">
    <property type="entry name" value="Translation proteins"/>
    <property type="match status" value="1"/>
</dbReference>
<dbReference type="FunFam" id="2.40.30.10:FF:000004">
    <property type="entry name" value="50S ribosomal protein L3"/>
    <property type="match status" value="1"/>
</dbReference>
<dbReference type="Proteomes" id="UP000033977">
    <property type="component" value="Unassembled WGS sequence"/>
</dbReference>
<dbReference type="InterPro" id="IPR009000">
    <property type="entry name" value="Transl_B-barrel_sf"/>
</dbReference>
<evidence type="ECO:0000256" key="7">
    <source>
        <dbReference type="RuleBase" id="RU003905"/>
    </source>
</evidence>
<protein>
    <recommendedName>
        <fullName evidence="6 8">50S ribosomal protein L3</fullName>
    </recommendedName>
</protein>
<evidence type="ECO:0000256" key="3">
    <source>
        <dbReference type="ARBA" id="ARBA00022884"/>
    </source>
</evidence>
<dbReference type="GO" id="GO:0019843">
    <property type="term" value="F:rRNA binding"/>
    <property type="evidence" value="ECO:0007669"/>
    <property type="project" value="UniProtKB-KW"/>
</dbReference>
<dbReference type="PANTHER" id="PTHR11229:SF16">
    <property type="entry name" value="LARGE RIBOSOMAL SUBUNIT PROTEIN UL3C"/>
    <property type="match status" value="1"/>
</dbReference>
<evidence type="ECO:0000256" key="1">
    <source>
        <dbReference type="ARBA" id="ARBA00006540"/>
    </source>
</evidence>
<dbReference type="InterPro" id="IPR019926">
    <property type="entry name" value="Ribosomal_uL3_CS"/>
</dbReference>
<dbReference type="PROSITE" id="PS00474">
    <property type="entry name" value="RIBOSOMAL_L3"/>
    <property type="match status" value="1"/>
</dbReference>